<organism evidence="2 3">
    <name type="scientific">Brassica oleracea var. oleracea</name>
    <dbReference type="NCBI Taxonomy" id="109376"/>
    <lineage>
        <taxon>Eukaryota</taxon>
        <taxon>Viridiplantae</taxon>
        <taxon>Streptophyta</taxon>
        <taxon>Embryophyta</taxon>
        <taxon>Tracheophyta</taxon>
        <taxon>Spermatophyta</taxon>
        <taxon>Magnoliopsida</taxon>
        <taxon>eudicotyledons</taxon>
        <taxon>Gunneridae</taxon>
        <taxon>Pentapetalae</taxon>
        <taxon>rosids</taxon>
        <taxon>malvids</taxon>
        <taxon>Brassicales</taxon>
        <taxon>Brassicaceae</taxon>
        <taxon>Brassiceae</taxon>
        <taxon>Brassica</taxon>
    </lineage>
</organism>
<dbReference type="Gramene" id="Bo2g034290.1">
    <property type="protein sequence ID" value="Bo2g034290.1"/>
    <property type="gene ID" value="Bo2g034290"/>
</dbReference>
<dbReference type="Proteomes" id="UP000032141">
    <property type="component" value="Chromosome C2"/>
</dbReference>
<dbReference type="AlphaFoldDB" id="A0A0D3ALQ9"/>
<keyword evidence="1" id="KW-0472">Membrane</keyword>
<reference evidence="2 3" key="1">
    <citation type="journal article" date="2014" name="Genome Biol.">
        <title>Transcriptome and methylome profiling reveals relics of genome dominance in the mesopolyploid Brassica oleracea.</title>
        <authorList>
            <person name="Parkin I.A."/>
            <person name="Koh C."/>
            <person name="Tang H."/>
            <person name="Robinson S.J."/>
            <person name="Kagale S."/>
            <person name="Clarke W.E."/>
            <person name="Town C.D."/>
            <person name="Nixon J."/>
            <person name="Krishnakumar V."/>
            <person name="Bidwell S.L."/>
            <person name="Denoeud F."/>
            <person name="Belcram H."/>
            <person name="Links M.G."/>
            <person name="Just J."/>
            <person name="Clarke C."/>
            <person name="Bender T."/>
            <person name="Huebert T."/>
            <person name="Mason A.S."/>
            <person name="Pires J.C."/>
            <person name="Barker G."/>
            <person name="Moore J."/>
            <person name="Walley P.G."/>
            <person name="Manoli S."/>
            <person name="Batley J."/>
            <person name="Edwards D."/>
            <person name="Nelson M.N."/>
            <person name="Wang X."/>
            <person name="Paterson A.H."/>
            <person name="King G."/>
            <person name="Bancroft I."/>
            <person name="Chalhoub B."/>
            <person name="Sharpe A.G."/>
        </authorList>
    </citation>
    <scope>NUCLEOTIDE SEQUENCE</scope>
    <source>
        <strain evidence="2 3">cv. TO1000</strain>
    </source>
</reference>
<evidence type="ECO:0000313" key="3">
    <source>
        <dbReference type="Proteomes" id="UP000032141"/>
    </source>
</evidence>
<feature type="transmembrane region" description="Helical" evidence="1">
    <location>
        <begin position="87"/>
        <end position="108"/>
    </location>
</feature>
<sequence length="148" mass="16275">MPSISSSSSLAILSAQTRSPLSFSIFSPKTHVFSRTRIVHNGTTIKFPFKNYYLLWMVETMNGSRSADNKRITSGQRRCDGVTSDDNAVGGMFPLVVIFLLVALYAIPVSDAVLGVYVFVTFALAVPSFLVLYFAVPSVNWLIREISA</sequence>
<protein>
    <submittedName>
        <fullName evidence="2">Uncharacterized protein</fullName>
    </submittedName>
</protein>
<evidence type="ECO:0000313" key="2">
    <source>
        <dbReference type="EnsemblPlants" id="Bo2g034290.1"/>
    </source>
</evidence>
<dbReference type="OMA" id="MAIVAHI"/>
<keyword evidence="3" id="KW-1185">Reference proteome</keyword>
<evidence type="ECO:0000256" key="1">
    <source>
        <dbReference type="SAM" id="Phobius"/>
    </source>
</evidence>
<dbReference type="PANTHER" id="PTHR46616">
    <property type="entry name" value="UBIQUITIN-PROTEIN LIGASE"/>
    <property type="match status" value="1"/>
</dbReference>
<feature type="transmembrane region" description="Helical" evidence="1">
    <location>
        <begin position="114"/>
        <end position="136"/>
    </location>
</feature>
<dbReference type="EnsemblPlants" id="Bo2g034290.1">
    <property type="protein sequence ID" value="Bo2g034290.1"/>
    <property type="gene ID" value="Bo2g034290"/>
</dbReference>
<reference evidence="2" key="2">
    <citation type="submission" date="2015-03" db="UniProtKB">
        <authorList>
            <consortium name="EnsemblPlants"/>
        </authorList>
    </citation>
    <scope>IDENTIFICATION</scope>
</reference>
<dbReference type="HOGENOM" id="CLU_1761290_0_0_1"/>
<proteinExistence type="predicted"/>
<dbReference type="STRING" id="109376.A0A0D3ALQ9"/>
<accession>A0A0D3ALQ9</accession>
<name>A0A0D3ALQ9_BRAOL</name>
<keyword evidence="1" id="KW-1133">Transmembrane helix</keyword>
<keyword evidence="1" id="KW-0812">Transmembrane</keyword>
<dbReference type="PANTHER" id="PTHR46616:SF7">
    <property type="entry name" value="RING-TYPE DOMAIN-CONTAINING PROTEIN"/>
    <property type="match status" value="1"/>
</dbReference>